<evidence type="ECO:0000256" key="4">
    <source>
        <dbReference type="ARBA" id="ARBA00022598"/>
    </source>
</evidence>
<dbReference type="STRING" id="78410.A0A0P7BEB2"/>
<dbReference type="EC" id="6.3.4.4" evidence="10 11"/>
<comment type="subcellular location">
    <subcellularLocation>
        <location evidence="10">Cytoplasm</location>
    </subcellularLocation>
</comment>
<protein>
    <recommendedName>
        <fullName evidence="10 11">Adenylosuccinate synthetase</fullName>
        <shortName evidence="10">AMPSase</shortName>
        <shortName evidence="10">AdSS</shortName>
        <ecNumber evidence="10 11">6.3.4.4</ecNumber>
    </recommendedName>
    <alternativeName>
        <fullName evidence="10">IMP--aspartate ligase</fullName>
    </alternativeName>
</protein>
<dbReference type="Pfam" id="PF00709">
    <property type="entry name" value="Adenylsucc_synt"/>
    <property type="match status" value="2"/>
</dbReference>
<comment type="function">
    <text evidence="11">Plays an important role in the de novo pathway of purine nucleotide biosynthesis.</text>
</comment>
<dbReference type="InterPro" id="IPR027417">
    <property type="entry name" value="P-loop_NTPase"/>
</dbReference>
<keyword evidence="4 10" id="KW-0436">Ligase</keyword>
<keyword evidence="6 10" id="KW-0547">Nucleotide-binding</keyword>
<evidence type="ECO:0000313" key="13">
    <source>
        <dbReference type="Proteomes" id="UP000050424"/>
    </source>
</evidence>
<feature type="active site" description="Proton acceptor" evidence="10">
    <location>
        <position position="13"/>
    </location>
</feature>
<dbReference type="Gene3D" id="1.10.300.10">
    <property type="entry name" value="Adenylosuccinate Synthetase, subunit A, domain 2"/>
    <property type="match status" value="2"/>
</dbReference>
<feature type="binding site" evidence="10">
    <location>
        <position position="356"/>
    </location>
    <ligand>
        <name>IMP</name>
        <dbReference type="ChEBI" id="CHEBI:58053"/>
    </ligand>
</feature>
<evidence type="ECO:0000256" key="6">
    <source>
        <dbReference type="ARBA" id="ARBA00022741"/>
    </source>
</evidence>
<keyword evidence="8 10" id="KW-0460">Magnesium</keyword>
<dbReference type="InterPro" id="IPR001114">
    <property type="entry name" value="Adenylosuccinate_synthetase"/>
</dbReference>
<dbReference type="PANTHER" id="PTHR11846:SF0">
    <property type="entry name" value="ADENYLOSUCCINATE SYNTHETASE"/>
    <property type="match status" value="1"/>
</dbReference>
<keyword evidence="9 10" id="KW-0342">GTP-binding</keyword>
<dbReference type="GO" id="GO:0005525">
    <property type="term" value="F:GTP binding"/>
    <property type="evidence" value="ECO:0007669"/>
    <property type="project" value="UniProtKB-UniRule"/>
</dbReference>
<dbReference type="InterPro" id="IPR042109">
    <property type="entry name" value="Adenylosuccinate_synth_dom1"/>
</dbReference>
<dbReference type="InterPro" id="IPR042111">
    <property type="entry name" value="Adenylosuccinate_synth_dom3"/>
</dbReference>
<dbReference type="InterPro" id="IPR018220">
    <property type="entry name" value="Adenylosuccin_syn_GTP-bd"/>
</dbReference>
<keyword evidence="5 10" id="KW-0479">Metal-binding</keyword>
<comment type="pathway">
    <text evidence="10 11">Purine metabolism; AMP biosynthesis via de novo pathway; AMP from IMP: step 1/2.</text>
</comment>
<dbReference type="FunFam" id="3.90.170.10:FF:000001">
    <property type="entry name" value="Adenylosuccinate synthetase"/>
    <property type="match status" value="1"/>
</dbReference>
<comment type="subunit">
    <text evidence="2 10">Homodimer.</text>
</comment>
<dbReference type="GO" id="GO:0004019">
    <property type="term" value="F:adenylosuccinate synthase activity"/>
    <property type="evidence" value="ECO:0007669"/>
    <property type="project" value="UniProtKB-UniRule"/>
</dbReference>
<dbReference type="AlphaFoldDB" id="A0A0P7BEB2"/>
<dbReference type="EMBL" id="LKCW01000125">
    <property type="protein sequence ID" value="KPM38739.1"/>
    <property type="molecule type" value="Genomic_DNA"/>
</dbReference>
<reference evidence="12 13" key="1">
    <citation type="submission" date="2015-09" db="EMBL/GenBank/DDBJ databases">
        <title>Draft genome of a European isolate of the apple canker pathogen Neonectria ditissima.</title>
        <authorList>
            <person name="Gomez-Cortecero A."/>
            <person name="Harrison R.J."/>
            <person name="Armitage A.D."/>
        </authorList>
    </citation>
    <scope>NUCLEOTIDE SEQUENCE [LARGE SCALE GENOMIC DNA]</scope>
    <source>
        <strain evidence="12 13">R09/05</strain>
    </source>
</reference>
<evidence type="ECO:0000313" key="12">
    <source>
        <dbReference type="EMBL" id="KPM38739.1"/>
    </source>
</evidence>
<dbReference type="GO" id="GO:0000287">
    <property type="term" value="F:magnesium ion binding"/>
    <property type="evidence" value="ECO:0007669"/>
    <property type="project" value="UniProtKB-UniRule"/>
</dbReference>
<evidence type="ECO:0000256" key="3">
    <source>
        <dbReference type="ARBA" id="ARBA00022490"/>
    </source>
</evidence>
<feature type="binding site" evidence="10">
    <location>
        <begin position="384"/>
        <end position="386"/>
    </location>
    <ligand>
        <name>GTP</name>
        <dbReference type="ChEBI" id="CHEBI:37565"/>
    </ligand>
</feature>
<dbReference type="Gene3D" id="3.40.440.10">
    <property type="entry name" value="Adenylosuccinate Synthetase, subunit A, domain 1"/>
    <property type="match status" value="2"/>
</dbReference>
<feature type="binding site" evidence="10">
    <location>
        <position position="277"/>
    </location>
    <ligand>
        <name>IMP</name>
        <dbReference type="ChEBI" id="CHEBI:58053"/>
    </ligand>
</feature>
<comment type="function">
    <text evidence="10">Plays an important role in the de novo pathway and in the salvage pathway of purine nucleotide biosynthesis. Catalyzes the first commited step in the biosynthesis of AMP from IMP.</text>
</comment>
<comment type="catalytic activity">
    <reaction evidence="10 11">
        <text>IMP + L-aspartate + GTP = N(6)-(1,2-dicarboxyethyl)-AMP + GDP + phosphate + 2 H(+)</text>
        <dbReference type="Rhea" id="RHEA:15753"/>
        <dbReference type="ChEBI" id="CHEBI:15378"/>
        <dbReference type="ChEBI" id="CHEBI:29991"/>
        <dbReference type="ChEBI" id="CHEBI:37565"/>
        <dbReference type="ChEBI" id="CHEBI:43474"/>
        <dbReference type="ChEBI" id="CHEBI:57567"/>
        <dbReference type="ChEBI" id="CHEBI:58053"/>
        <dbReference type="ChEBI" id="CHEBI:58189"/>
        <dbReference type="EC" id="6.3.4.4"/>
    </reaction>
</comment>
<dbReference type="OrthoDB" id="10265645at2759"/>
<evidence type="ECO:0000256" key="10">
    <source>
        <dbReference type="HAMAP-Rule" id="MF_03125"/>
    </source>
</evidence>
<keyword evidence="13" id="KW-1185">Reference proteome</keyword>
<keyword evidence="7 10" id="KW-0658">Purine biosynthesis</keyword>
<evidence type="ECO:0000256" key="2">
    <source>
        <dbReference type="ARBA" id="ARBA00011738"/>
    </source>
</evidence>
<feature type="binding site" evidence="10">
    <location>
        <begin position="13"/>
        <end position="16"/>
    </location>
    <ligand>
        <name>IMP</name>
        <dbReference type="ChEBI" id="CHEBI:58053"/>
    </ligand>
</feature>
<comment type="caution">
    <text evidence="10">Lacks conserved residue(s) required for the propagation of feature annotation.</text>
</comment>
<keyword evidence="3 10" id="KW-0963">Cytoplasm</keyword>
<dbReference type="GO" id="GO:0046040">
    <property type="term" value="P:IMP metabolic process"/>
    <property type="evidence" value="ECO:0007669"/>
    <property type="project" value="TreeGrafter"/>
</dbReference>
<dbReference type="PROSITE" id="PS01266">
    <property type="entry name" value="ADENYLOSUCCIN_SYN_1"/>
    <property type="match status" value="1"/>
</dbReference>
<dbReference type="CDD" id="cd03108">
    <property type="entry name" value="AdSS"/>
    <property type="match status" value="1"/>
</dbReference>
<feature type="binding site" evidence="10">
    <location>
        <position position="358"/>
    </location>
    <ligand>
        <name>GTP</name>
        <dbReference type="ChEBI" id="CHEBI:37565"/>
    </ligand>
</feature>
<dbReference type="GO" id="GO:0005737">
    <property type="term" value="C:cytoplasm"/>
    <property type="evidence" value="ECO:0007669"/>
    <property type="project" value="UniProtKB-SubCell"/>
</dbReference>
<evidence type="ECO:0000256" key="5">
    <source>
        <dbReference type="ARBA" id="ARBA00022723"/>
    </source>
</evidence>
<feature type="binding site" evidence="10">
    <location>
        <begin position="12"/>
        <end position="18"/>
    </location>
    <ligand>
        <name>GTP</name>
        <dbReference type="ChEBI" id="CHEBI:37565"/>
    </ligand>
</feature>
<feature type="binding site" evidence="10">
    <location>
        <position position="157"/>
    </location>
    <ligand>
        <name>IMP</name>
        <dbReference type="ChEBI" id="CHEBI:58053"/>
    </ligand>
</feature>
<comment type="function">
    <text evidence="1">Plays an important role in the de novo pathway and in the salvage pathway of purine nucleotide biosynthesis. Catalyzes the first committed step in the biosynthesis of AMP from IMP.</text>
</comment>
<feature type="binding site" evidence="10">
    <location>
        <begin position="352"/>
        <end position="358"/>
    </location>
    <ligand>
        <name>substrate</name>
    </ligand>
</feature>
<proteinExistence type="inferred from homology"/>
<dbReference type="Gene3D" id="3.90.170.10">
    <property type="entry name" value="Adenylosuccinate Synthetase, subunit A, domain 3"/>
    <property type="match status" value="1"/>
</dbReference>
<evidence type="ECO:0000256" key="9">
    <source>
        <dbReference type="ARBA" id="ARBA00023134"/>
    </source>
</evidence>
<feature type="binding site" evidence="10">
    <location>
        <position position="13"/>
    </location>
    <ligand>
        <name>Mg(2+)</name>
        <dbReference type="ChEBI" id="CHEBI:18420"/>
    </ligand>
</feature>
<dbReference type="SMART" id="SM00788">
    <property type="entry name" value="Adenylsucc_synt"/>
    <property type="match status" value="1"/>
</dbReference>
<organism evidence="12 13">
    <name type="scientific">Neonectria ditissima</name>
    <dbReference type="NCBI Taxonomy" id="78410"/>
    <lineage>
        <taxon>Eukaryota</taxon>
        <taxon>Fungi</taxon>
        <taxon>Dikarya</taxon>
        <taxon>Ascomycota</taxon>
        <taxon>Pezizomycotina</taxon>
        <taxon>Sordariomycetes</taxon>
        <taxon>Hypocreomycetidae</taxon>
        <taxon>Hypocreales</taxon>
        <taxon>Nectriaceae</taxon>
        <taxon>Neonectria</taxon>
    </lineage>
</organism>
<comment type="similarity">
    <text evidence="10 11">Belongs to the adenylosuccinate synthetase family.</text>
</comment>
<comment type="caution">
    <text evidence="12">The sequence shown here is derived from an EMBL/GenBank/DDBJ whole genome shotgun (WGS) entry which is preliminary data.</text>
</comment>
<dbReference type="HAMAP" id="MF_00011">
    <property type="entry name" value="Adenylosucc_synth"/>
    <property type="match status" value="1"/>
</dbReference>
<comment type="cofactor">
    <cofactor evidence="10">
        <name>Mg(2+)</name>
        <dbReference type="ChEBI" id="CHEBI:18420"/>
    </cofactor>
    <text evidence="10">Binds 1 Mg(2+) ion per subunit.</text>
</comment>
<dbReference type="InterPro" id="IPR042110">
    <property type="entry name" value="Adenylosuccinate_synth_dom2"/>
</dbReference>
<dbReference type="Proteomes" id="UP000050424">
    <property type="component" value="Unassembled WGS sequence"/>
</dbReference>
<gene>
    <name evidence="12" type="ORF">AK830_g7815</name>
</gene>
<evidence type="ECO:0000256" key="7">
    <source>
        <dbReference type="ARBA" id="ARBA00022755"/>
    </source>
</evidence>
<sequence length="479" mass="52950">MSITVILGAQWGDEGKGKLVDIQSREAQLCCRAAGGSNAALTGRTVSGHLIKVNGVSYSFHLLPSGLMNPRCMNFIGSGVVFHIPTFFSELKELEEKGLTAVHDRILVSDRVNVLLDMHMAVDGLEEEELGGSSHGSDALFKKQQLMKTSDAAIGTTKRGTVPSELHAGLFLSAAFAPLQALPYMSSRASDSIEATGARTGIKLTDIFDPELFEKKVKRLADGYQKRFGELFKYDIKAELARFEEYREMMRKYVVDGVSFMTSAQQSDKKIVVEGANALMLDVDYGSYPFVTSSSTTLAGIIGGLTLNPKNITETIGVVKAYTTRVGWGAFKTEDTEEIGTKLQEIGREWGTSTGRRRRCGWLDLVPVTYGNSINYYTSLNLTKLDVLDTFETIKIAIAYKVDGQELDSYPADLKILERAEVVYHEMPGWQTPTTNAKTYLDLPKKARDYVEQYIEKFVGVKIKYIGTGPDREAMIQRA</sequence>
<name>A0A0P7BEB2_9HYPO</name>
<feature type="binding site" evidence="10">
    <location>
        <begin position="467"/>
        <end position="469"/>
    </location>
    <ligand>
        <name>GTP</name>
        <dbReference type="ChEBI" id="CHEBI:37565"/>
    </ligand>
</feature>
<evidence type="ECO:0000256" key="8">
    <source>
        <dbReference type="ARBA" id="ARBA00022842"/>
    </source>
</evidence>
<evidence type="ECO:0000256" key="11">
    <source>
        <dbReference type="RuleBase" id="RU000520"/>
    </source>
</evidence>
<dbReference type="UniPathway" id="UPA00075">
    <property type="reaction ID" value="UER00335"/>
</dbReference>
<dbReference type="PANTHER" id="PTHR11846">
    <property type="entry name" value="ADENYLOSUCCINATE SYNTHETASE"/>
    <property type="match status" value="1"/>
</dbReference>
<dbReference type="SUPFAM" id="SSF52540">
    <property type="entry name" value="P-loop containing nucleoside triphosphate hydrolases"/>
    <property type="match status" value="1"/>
</dbReference>
<dbReference type="GO" id="GO:0044208">
    <property type="term" value="P:'de novo' AMP biosynthetic process"/>
    <property type="evidence" value="ECO:0007669"/>
    <property type="project" value="UniProtKB-UniRule"/>
</dbReference>
<accession>A0A0P7BEB2</accession>
<evidence type="ECO:0000256" key="1">
    <source>
        <dbReference type="ARBA" id="ARBA00003779"/>
    </source>
</evidence>
<feature type="binding site" evidence="10">
    <location>
        <position position="292"/>
    </location>
    <ligand>
        <name>IMP</name>
        <dbReference type="ChEBI" id="CHEBI:58053"/>
    </ligand>
</feature>